<gene>
    <name evidence="3" type="ORF">Kpho01_14590</name>
</gene>
<evidence type="ECO:0000259" key="1">
    <source>
        <dbReference type="Pfam" id="PF00501"/>
    </source>
</evidence>
<reference evidence="3" key="1">
    <citation type="submission" date="2023-02" db="EMBL/GenBank/DDBJ databases">
        <title>Kitasatospora phosalacinea NBRC 14362.</title>
        <authorList>
            <person name="Ichikawa N."/>
            <person name="Sato H."/>
            <person name="Tonouchi N."/>
        </authorList>
    </citation>
    <scope>NUCLEOTIDE SEQUENCE</scope>
    <source>
        <strain evidence="3">NBRC 14362</strain>
    </source>
</reference>
<dbReference type="Gene3D" id="3.40.50.12780">
    <property type="entry name" value="N-terminal domain of ligase-like"/>
    <property type="match status" value="1"/>
</dbReference>
<dbReference type="AlphaFoldDB" id="A0A9W6PEH8"/>
<dbReference type="InterPro" id="IPR045851">
    <property type="entry name" value="AMP-bd_C_sf"/>
</dbReference>
<comment type="caution">
    <text evidence="3">The sequence shown here is derived from an EMBL/GenBank/DDBJ whole genome shotgun (WGS) entry which is preliminary data.</text>
</comment>
<dbReference type="InterPro" id="IPR050237">
    <property type="entry name" value="ATP-dep_AMP-bd_enzyme"/>
</dbReference>
<dbReference type="EMBL" id="BSRX01000006">
    <property type="protein sequence ID" value="GLW53448.1"/>
    <property type="molecule type" value="Genomic_DNA"/>
</dbReference>
<protein>
    <submittedName>
        <fullName evidence="3">AMP-dependent synthetase</fullName>
    </submittedName>
</protein>
<dbReference type="RefSeq" id="WP_051776369.1">
    <property type="nucleotide sequence ID" value="NZ_BSRX01000006.1"/>
</dbReference>
<dbReference type="InterPro" id="IPR042099">
    <property type="entry name" value="ANL_N_sf"/>
</dbReference>
<evidence type="ECO:0000313" key="4">
    <source>
        <dbReference type="Proteomes" id="UP001165143"/>
    </source>
</evidence>
<dbReference type="SUPFAM" id="SSF56801">
    <property type="entry name" value="Acetyl-CoA synthetase-like"/>
    <property type="match status" value="1"/>
</dbReference>
<dbReference type="PANTHER" id="PTHR43767">
    <property type="entry name" value="LONG-CHAIN-FATTY-ACID--COA LIGASE"/>
    <property type="match status" value="1"/>
</dbReference>
<feature type="domain" description="AMP-dependent synthetase/ligase" evidence="1">
    <location>
        <begin position="22"/>
        <end position="384"/>
    </location>
</feature>
<evidence type="ECO:0000259" key="2">
    <source>
        <dbReference type="Pfam" id="PF13193"/>
    </source>
</evidence>
<dbReference type="Gene3D" id="3.30.300.30">
    <property type="match status" value="1"/>
</dbReference>
<proteinExistence type="predicted"/>
<dbReference type="GO" id="GO:0016878">
    <property type="term" value="F:acid-thiol ligase activity"/>
    <property type="evidence" value="ECO:0007669"/>
    <property type="project" value="UniProtKB-ARBA"/>
</dbReference>
<dbReference type="Proteomes" id="UP001165143">
    <property type="component" value="Unassembled WGS sequence"/>
</dbReference>
<name>A0A9W6PEH8_9ACTN</name>
<organism evidence="3 4">
    <name type="scientific">Kitasatospora phosalacinea</name>
    <dbReference type="NCBI Taxonomy" id="2065"/>
    <lineage>
        <taxon>Bacteria</taxon>
        <taxon>Bacillati</taxon>
        <taxon>Actinomycetota</taxon>
        <taxon>Actinomycetes</taxon>
        <taxon>Kitasatosporales</taxon>
        <taxon>Streptomycetaceae</taxon>
        <taxon>Kitasatospora</taxon>
    </lineage>
</organism>
<evidence type="ECO:0000313" key="3">
    <source>
        <dbReference type="EMBL" id="GLW53448.1"/>
    </source>
</evidence>
<feature type="domain" description="AMP-binding enzyme C-terminal" evidence="2">
    <location>
        <begin position="435"/>
        <end position="513"/>
    </location>
</feature>
<dbReference type="Pfam" id="PF13193">
    <property type="entry name" value="AMP-binding_C"/>
    <property type="match status" value="1"/>
</dbReference>
<dbReference type="InterPro" id="IPR000873">
    <property type="entry name" value="AMP-dep_synth/lig_dom"/>
</dbReference>
<dbReference type="PANTHER" id="PTHR43767:SF1">
    <property type="entry name" value="NONRIBOSOMAL PEPTIDE SYNTHASE PES1 (EUROFUNG)-RELATED"/>
    <property type="match status" value="1"/>
</dbReference>
<dbReference type="InterPro" id="IPR020845">
    <property type="entry name" value="AMP-binding_CS"/>
</dbReference>
<dbReference type="InterPro" id="IPR025110">
    <property type="entry name" value="AMP-bd_C"/>
</dbReference>
<sequence length="530" mass="55833">MTDPNGRPSIVFPEGPADAMLAASAANHPARTAIRAGARRISYGVLDTMVSRCAILLRGHVDRPGTVVALTSLLSPDFVVGYYGVLRSGNTAAPINPFLREEQLAHVLGDSGTEIALVDAATAARIHAVRDRLPALREIVVLGPRPAGAERIGRTLREVLAEIGTVAPGDGPAKSAAGPDDLACLHFTSGTTGAPKTVMLSHRNVTVNAAQVAQAHRISGGSVVLNHLPTFHPMHMNSAILAGATQLLCAAPDPAASVGLANEYGATHYYSLPPRLAALAGSDRLPELRLETVRVIASGGSALPAAAAHRLAEHFGVPVIQGYGLAETSPLTHSDDLSDWLPGTVGRTVADTECRIVDVDTRAVLDTGCAGEVQVRGPQVMLGYAGESVPSSIDDQGWFSTGDVGQIGADGRLTLIDRLKDVFKRDNWLVSPTAVERVVGNHPDVRECVVLDHPDPSCGAVATAFVVLTEQAAADPERALKAVAAEANATMPYYQHLEHLEAVESIPRSPNGKVPRRELRARMAELLRQR</sequence>
<accession>A0A9W6PEH8</accession>
<dbReference type="Pfam" id="PF00501">
    <property type="entry name" value="AMP-binding"/>
    <property type="match status" value="1"/>
</dbReference>
<dbReference type="PROSITE" id="PS00455">
    <property type="entry name" value="AMP_BINDING"/>
    <property type="match status" value="1"/>
</dbReference>